<organism evidence="1 2">
    <name type="scientific">Bacteroides uniformis</name>
    <dbReference type="NCBI Taxonomy" id="820"/>
    <lineage>
        <taxon>Bacteria</taxon>
        <taxon>Pseudomonadati</taxon>
        <taxon>Bacteroidota</taxon>
        <taxon>Bacteroidia</taxon>
        <taxon>Bacteroidales</taxon>
        <taxon>Bacteroidaceae</taxon>
        <taxon>Bacteroides</taxon>
    </lineage>
</organism>
<name>A0AAE4IIU8_BACUN</name>
<evidence type="ECO:0000313" key="2">
    <source>
        <dbReference type="Proteomes" id="UP001181247"/>
    </source>
</evidence>
<comment type="caution">
    <text evidence="1">The sequence shown here is derived from an EMBL/GenBank/DDBJ whole genome shotgun (WGS) entry which is preliminary data.</text>
</comment>
<keyword evidence="1" id="KW-0808">Transferase</keyword>
<dbReference type="AlphaFoldDB" id="A0AAE4IIU8"/>
<dbReference type="RefSeq" id="WP_022161821.1">
    <property type="nucleotide sequence ID" value="NZ_JAWDEU010000002.1"/>
</dbReference>
<dbReference type="InterPro" id="IPR014942">
    <property type="entry name" value="AbiEii"/>
</dbReference>
<dbReference type="Pfam" id="PF08843">
    <property type="entry name" value="AbiEii"/>
    <property type="match status" value="1"/>
</dbReference>
<reference evidence="1" key="1">
    <citation type="submission" date="2023-10" db="EMBL/GenBank/DDBJ databases">
        <title>Genome of Potential pathogenic bacteria in Crohn's disease.</title>
        <authorList>
            <person name="Rodriguez-Palacios A."/>
        </authorList>
    </citation>
    <scope>NUCLEOTIDE SEQUENCE</scope>
    <source>
        <strain evidence="1">CavFT-hAR50</strain>
    </source>
</reference>
<dbReference type="Proteomes" id="UP001181247">
    <property type="component" value="Unassembled WGS sequence"/>
</dbReference>
<protein>
    <submittedName>
        <fullName evidence="1">Nucleotidyl transferase AbiEii/AbiGii toxin family protein</fullName>
    </submittedName>
</protein>
<proteinExistence type="predicted"/>
<sequence>MKRKITNYGKSVREKLLNLKKTSGHEYMYLLARYFNERLLYRVSVSQFKDNFLLKGGSLLYAMDGLDARPTVDVDFMAKRISRDRKHLESVFKEILSIPCEKDGVVFNVDSIRAEPITVEKEYPGTRFYFTGYLDTIEHNMSIDIGFGDVVTPCPETVDFPLLLPDNPSINIQAYSIETVVAEKFHTMIDRDVLNSRMKDFFDCYQILTTKDIDKTTLQEAINATFENRKLEYNPNLKLFTDDFKTDPERIKRWQLFLKKIKWKVNIPFEEVMSVIENNLKSLMETYFQKDRLE</sequence>
<dbReference type="GO" id="GO:0016740">
    <property type="term" value="F:transferase activity"/>
    <property type="evidence" value="ECO:0007669"/>
    <property type="project" value="UniProtKB-KW"/>
</dbReference>
<gene>
    <name evidence="1" type="ORF">RVH16_14655</name>
</gene>
<evidence type="ECO:0000313" key="1">
    <source>
        <dbReference type="EMBL" id="MDU0245940.1"/>
    </source>
</evidence>
<dbReference type="EMBL" id="JAWDEU010000002">
    <property type="protein sequence ID" value="MDU0245940.1"/>
    <property type="molecule type" value="Genomic_DNA"/>
</dbReference>
<accession>A0AAE4IIU8</accession>